<protein>
    <recommendedName>
        <fullName evidence="4">SAF domain-containing protein</fullName>
    </recommendedName>
</protein>
<keyword evidence="3" id="KW-0614">Plasmid</keyword>
<proteinExistence type="predicted"/>
<reference evidence="3" key="1">
    <citation type="journal article" date="2020" name="Anaerobe">
        <title>Analysis of a plasmid encoding botulinum neurotoxin type G gene in Clostridium argentinense.</title>
        <authorList>
            <person name="Sakaguchi Y."/>
            <person name="Uchiyama J."/>
            <person name="Take A."/>
            <person name="Gotoh K."/>
            <person name="Sakaguchi M."/>
            <person name="Suzuki T."/>
            <person name="Yamamoto Y."/>
            <person name="Hosomi K."/>
            <person name="Kohda T."/>
            <person name="Mukamoto M."/>
            <person name="Kozaki S."/>
            <person name="Hayashi S."/>
            <person name="Oguma K."/>
        </authorList>
    </citation>
    <scope>NUCLEOTIDE SEQUENCE</scope>
    <source>
        <strain evidence="3">2740</strain>
        <plasmid evidence="3">pCAG</plasmid>
    </source>
</reference>
<dbReference type="CDD" id="cd11614">
    <property type="entry name" value="SAF_CpaB_FlgA_like"/>
    <property type="match status" value="1"/>
</dbReference>
<feature type="compositionally biased region" description="Basic and acidic residues" evidence="1">
    <location>
        <begin position="278"/>
        <end position="289"/>
    </location>
</feature>
<feature type="transmembrane region" description="Helical" evidence="2">
    <location>
        <begin position="21"/>
        <end position="43"/>
    </location>
</feature>
<sequence length="298" mass="33752">MGENMSFFKFKRSGLTKEKLIAINLVKGLAIGIIITAGVIVYFKAYKIPKVIKTTKAEYESLNNQKYETITYVSKDIPQGTKITKDFLVEKKVPADLIPEELKENKKVDFKDKLARVKIPSNTPLISSLLVKSEDFVTNDLRNQDFSHIILNENLEVSNYVDIRYKRKDGSDFVVAAKKKVLITNGNILITNITEIERKYINNASVEASLTDGMLYTTIYVDPENQTPAKITYELNDNIAKMIEDNPNIVIDAQEKLRNNNINTNKNLETDTNTSTDIKTKSDEDDKNKKPQFVGGTN</sequence>
<dbReference type="AlphaFoldDB" id="A0A7I6ND99"/>
<name>A0A7I6ND99_9CLOT</name>
<organism evidence="3">
    <name type="scientific">Clostridium argentinense</name>
    <dbReference type="NCBI Taxonomy" id="29341"/>
    <lineage>
        <taxon>Bacteria</taxon>
        <taxon>Bacillati</taxon>
        <taxon>Bacillota</taxon>
        <taxon>Clostridia</taxon>
        <taxon>Eubacteriales</taxon>
        <taxon>Clostridiaceae</taxon>
        <taxon>Clostridium</taxon>
    </lineage>
</organism>
<dbReference type="EMBL" id="AB853998">
    <property type="protein sequence ID" value="BBB39364.1"/>
    <property type="molecule type" value="Genomic_DNA"/>
</dbReference>
<evidence type="ECO:0000313" key="3">
    <source>
        <dbReference type="EMBL" id="BBB39364.1"/>
    </source>
</evidence>
<geneLocation type="plasmid" evidence="3">
    <name>pCAG</name>
</geneLocation>
<keyword evidence="2" id="KW-0472">Membrane</keyword>
<evidence type="ECO:0000256" key="1">
    <source>
        <dbReference type="SAM" id="MobiDB-lite"/>
    </source>
</evidence>
<keyword evidence="2" id="KW-0812">Transmembrane</keyword>
<accession>A0A7I6ND99</accession>
<dbReference type="RefSeq" id="WP_195157049.1">
    <property type="nucleotide sequence ID" value="NZ_AB853998.1"/>
</dbReference>
<evidence type="ECO:0008006" key="4">
    <source>
        <dbReference type="Google" id="ProtNLM"/>
    </source>
</evidence>
<evidence type="ECO:0000256" key="2">
    <source>
        <dbReference type="SAM" id="Phobius"/>
    </source>
</evidence>
<keyword evidence="2" id="KW-1133">Transmembrane helix</keyword>
<feature type="region of interest" description="Disordered" evidence="1">
    <location>
        <begin position="262"/>
        <end position="298"/>
    </location>
</feature>